<reference evidence="2" key="1">
    <citation type="journal article" date="2018" name="Biotechnol. Bioeng.">
        <title>A reference genome of the Chinese hamster based on a hybrid assembly strategy.</title>
        <authorList>
            <person name="Rupp O."/>
            <person name="MacDonald M.L."/>
            <person name="Li S."/>
            <person name="Dhiman H."/>
            <person name="Polson S."/>
            <person name="Griep S."/>
            <person name="Heffner K."/>
            <person name="Hernandez I."/>
            <person name="Brinkrolf K."/>
            <person name="Jadhav V."/>
            <person name="Samoudi M."/>
            <person name="Hao H."/>
            <person name="Kingham B."/>
            <person name="Goesmann A."/>
            <person name="Betenbaugh M.J."/>
            <person name="Lewis N.E."/>
            <person name="Borth N."/>
            <person name="Lee K.H."/>
        </authorList>
    </citation>
    <scope>NUCLEOTIDE SEQUENCE [LARGE SCALE GENOMIC DNA]</scope>
    <source>
        <strain evidence="2">17A/GY</strain>
    </source>
</reference>
<dbReference type="Proteomes" id="UP001108280">
    <property type="component" value="Chromosome 7"/>
</dbReference>
<name>A0A9J7H1X9_CRIGR</name>
<evidence type="ECO:0000313" key="3">
    <source>
        <dbReference type="RefSeq" id="XP_035304032.1"/>
    </source>
</evidence>
<accession>A0A9J7H1X9</accession>
<reference evidence="3" key="3">
    <citation type="submission" date="2025-08" db="UniProtKB">
        <authorList>
            <consortium name="RefSeq"/>
        </authorList>
    </citation>
    <scope>IDENTIFICATION</scope>
    <source>
        <strain evidence="3">17A/GY</strain>
        <tissue evidence="3">Liver</tissue>
    </source>
</reference>
<dbReference type="RefSeq" id="XP_035304032.1">
    <property type="nucleotide sequence ID" value="XM_035448141.1"/>
</dbReference>
<dbReference type="AlphaFoldDB" id="A0A9J7H1X9"/>
<proteinExistence type="predicted"/>
<dbReference type="GeneID" id="118239197"/>
<keyword evidence="2" id="KW-1185">Reference proteome</keyword>
<feature type="region of interest" description="Disordered" evidence="1">
    <location>
        <begin position="98"/>
        <end position="146"/>
    </location>
</feature>
<gene>
    <name evidence="3" type="primary">LOC118239197</name>
</gene>
<feature type="region of interest" description="Disordered" evidence="1">
    <location>
        <begin position="197"/>
        <end position="283"/>
    </location>
</feature>
<reference evidence="2" key="2">
    <citation type="journal article" date="2020" name="Biotechnol. Bioeng.">
        <title>Chromosome-scale scaffolds for the Chinese hamster reference genome assembly to facilitate the study of the CHO epigenome.</title>
        <authorList>
            <person name="Hilliard W."/>
            <person name="MacDonald M."/>
            <person name="Lee K.H."/>
        </authorList>
    </citation>
    <scope>NUCLEOTIDE SEQUENCE [LARGE SCALE GENOMIC DNA]</scope>
    <source>
        <strain evidence="2">17A/GY</strain>
    </source>
</reference>
<organism evidence="2 3">
    <name type="scientific">Cricetulus griseus</name>
    <name type="common">Chinese hamster</name>
    <name type="synonym">Cricetulus barabensis griseus</name>
    <dbReference type="NCBI Taxonomy" id="10029"/>
    <lineage>
        <taxon>Eukaryota</taxon>
        <taxon>Metazoa</taxon>
        <taxon>Chordata</taxon>
        <taxon>Craniata</taxon>
        <taxon>Vertebrata</taxon>
        <taxon>Euteleostomi</taxon>
        <taxon>Mammalia</taxon>
        <taxon>Eutheria</taxon>
        <taxon>Euarchontoglires</taxon>
        <taxon>Glires</taxon>
        <taxon>Rodentia</taxon>
        <taxon>Myomorpha</taxon>
        <taxon>Muroidea</taxon>
        <taxon>Cricetidae</taxon>
        <taxon>Cricetinae</taxon>
        <taxon>Cricetulus</taxon>
    </lineage>
</organism>
<evidence type="ECO:0000256" key="1">
    <source>
        <dbReference type="SAM" id="MobiDB-lite"/>
    </source>
</evidence>
<dbReference type="KEGG" id="cge:118239197"/>
<sequence length="323" mass="33916">MTGKRAPRPLPLAWPPPRRPRGPLPGARGRGRPGPRALGKDPKPHAGPKCKALTRSREERGRPFPPAPGGPAALACAPAWPPTPLPVTAPGPCTSEGGCGHWKARPVGGQVRRLGRPRSRSRTQVAGAGWDSTNRSSPPSSSHPEDLPQTLLRFFIDPPQSNFCLEYPWIIGNWRWGGPSSLSSGALRLAAPPPPYSRLGLPTPHSPSQEQAPLGESPRAECACLFKRPRGAPRGPPGAGGGGHRRGRLAPGGRGSTTKLRPLSLRIGRDRQTGGGRALSSPSLSQAVLGGGVGRALVPGPFRVVRTLSFPQQPNQAPAAWPG</sequence>
<protein>
    <submittedName>
        <fullName evidence="3">Translation initiation factor IF-2-like isoform X2</fullName>
    </submittedName>
</protein>
<feature type="compositionally biased region" description="Pro residues" evidence="1">
    <location>
        <begin position="8"/>
        <end position="17"/>
    </location>
</feature>
<feature type="region of interest" description="Disordered" evidence="1">
    <location>
        <begin position="1"/>
        <end position="77"/>
    </location>
</feature>
<evidence type="ECO:0000313" key="2">
    <source>
        <dbReference type="Proteomes" id="UP001108280"/>
    </source>
</evidence>